<accession>A0ABW4MXP4</accession>
<gene>
    <name evidence="1" type="ORF">ACFSC0_04475</name>
</gene>
<evidence type="ECO:0000313" key="2">
    <source>
        <dbReference type="Proteomes" id="UP001597237"/>
    </source>
</evidence>
<dbReference type="RefSeq" id="WP_377282314.1">
    <property type="nucleotide sequence ID" value="NZ_JBHRSI010000006.1"/>
</dbReference>
<organism evidence="1 2">
    <name type="scientific">Phenylobacterium terrae</name>
    <dbReference type="NCBI Taxonomy" id="2665495"/>
    <lineage>
        <taxon>Bacteria</taxon>
        <taxon>Pseudomonadati</taxon>
        <taxon>Pseudomonadota</taxon>
        <taxon>Alphaproteobacteria</taxon>
        <taxon>Caulobacterales</taxon>
        <taxon>Caulobacteraceae</taxon>
        <taxon>Phenylobacterium</taxon>
    </lineage>
</organism>
<sequence length="61" mass="6247">MPSEAEFGYRIEPCDEGWAWTAFDEAGEVQASGAAPTKAIAAACVIREIARSVDGSGDGGA</sequence>
<comment type="caution">
    <text evidence="1">The sequence shown here is derived from an EMBL/GenBank/DDBJ whole genome shotgun (WGS) entry which is preliminary data.</text>
</comment>
<evidence type="ECO:0008006" key="3">
    <source>
        <dbReference type="Google" id="ProtNLM"/>
    </source>
</evidence>
<dbReference type="EMBL" id="JBHUEY010000001">
    <property type="protein sequence ID" value="MFD1782640.1"/>
    <property type="molecule type" value="Genomic_DNA"/>
</dbReference>
<protein>
    <recommendedName>
        <fullName evidence="3">DUF1508 domain-containing protein</fullName>
    </recommendedName>
</protein>
<name>A0ABW4MXP4_9CAUL</name>
<keyword evidence="2" id="KW-1185">Reference proteome</keyword>
<evidence type="ECO:0000313" key="1">
    <source>
        <dbReference type="EMBL" id="MFD1782640.1"/>
    </source>
</evidence>
<dbReference type="Proteomes" id="UP001597237">
    <property type="component" value="Unassembled WGS sequence"/>
</dbReference>
<reference evidence="2" key="1">
    <citation type="journal article" date="2019" name="Int. J. Syst. Evol. Microbiol.">
        <title>The Global Catalogue of Microorganisms (GCM) 10K type strain sequencing project: providing services to taxonomists for standard genome sequencing and annotation.</title>
        <authorList>
            <consortium name="The Broad Institute Genomics Platform"/>
            <consortium name="The Broad Institute Genome Sequencing Center for Infectious Disease"/>
            <person name="Wu L."/>
            <person name="Ma J."/>
        </authorList>
    </citation>
    <scope>NUCLEOTIDE SEQUENCE [LARGE SCALE GENOMIC DNA]</scope>
    <source>
        <strain evidence="2">DFY28</strain>
    </source>
</reference>
<proteinExistence type="predicted"/>